<dbReference type="InterPro" id="IPR036179">
    <property type="entry name" value="Ig-like_dom_sf"/>
</dbReference>
<dbReference type="AlphaFoldDB" id="A0A8J4WYD4"/>
<dbReference type="SUPFAM" id="SSF48726">
    <property type="entry name" value="Immunoglobulin"/>
    <property type="match status" value="1"/>
</dbReference>
<reference evidence="2" key="1">
    <citation type="submission" date="2020-07" db="EMBL/GenBank/DDBJ databases">
        <title>Clarias magur genome sequencing, assembly and annotation.</title>
        <authorList>
            <person name="Kushwaha B."/>
            <person name="Kumar R."/>
            <person name="Das P."/>
            <person name="Joshi C.G."/>
            <person name="Kumar D."/>
            <person name="Nagpure N.S."/>
            <person name="Pandey M."/>
            <person name="Agarwal S."/>
            <person name="Srivastava S."/>
            <person name="Singh M."/>
            <person name="Sahoo L."/>
            <person name="Jayasankar P."/>
            <person name="Meher P.K."/>
            <person name="Koringa P.G."/>
            <person name="Iquebal M.A."/>
            <person name="Das S.P."/>
            <person name="Bit A."/>
            <person name="Patnaik S."/>
            <person name="Patel N."/>
            <person name="Shah T.M."/>
            <person name="Hinsu A."/>
            <person name="Jena J.K."/>
        </authorList>
    </citation>
    <scope>NUCLEOTIDE SEQUENCE</scope>
    <source>
        <strain evidence="2">CIFAMagur01</strain>
        <tissue evidence="2">Testis</tissue>
    </source>
</reference>
<comment type="caution">
    <text evidence="2">The sequence shown here is derived from an EMBL/GenBank/DDBJ whole genome shotgun (WGS) entry which is preliminary data.</text>
</comment>
<dbReference type="EMBL" id="QNUK01001453">
    <property type="protein sequence ID" value="KAF5881401.1"/>
    <property type="molecule type" value="Genomic_DNA"/>
</dbReference>
<keyword evidence="2" id="KW-0675">Receptor</keyword>
<name>A0A8J4WYD4_CLAMG</name>
<dbReference type="Proteomes" id="UP000727407">
    <property type="component" value="Unassembled WGS sequence"/>
</dbReference>
<dbReference type="Gene3D" id="2.60.40.10">
    <property type="entry name" value="Immunoglobulins"/>
    <property type="match status" value="1"/>
</dbReference>
<dbReference type="InterPro" id="IPR007110">
    <property type="entry name" value="Ig-like_dom"/>
</dbReference>
<sequence length="87" mass="9919">SIKPEVHVETKTPIYRGENVTLRCDISGGGTTEWTYEWFMDDKSDSPSHTTQTITVVYDDRVKYTCRVKRRDSQLSQTSDAVTLSLS</sequence>
<evidence type="ECO:0000259" key="1">
    <source>
        <dbReference type="PROSITE" id="PS50835"/>
    </source>
</evidence>
<dbReference type="PROSITE" id="PS50835">
    <property type="entry name" value="IG_LIKE"/>
    <property type="match status" value="1"/>
</dbReference>
<evidence type="ECO:0000313" key="3">
    <source>
        <dbReference type="Proteomes" id="UP000727407"/>
    </source>
</evidence>
<feature type="non-terminal residue" evidence="2">
    <location>
        <position position="1"/>
    </location>
</feature>
<dbReference type="OrthoDB" id="6151406at2759"/>
<keyword evidence="3" id="KW-1185">Reference proteome</keyword>
<protein>
    <submittedName>
        <fullName evidence="2">Fc receptor-like protein 5</fullName>
    </submittedName>
</protein>
<accession>A0A8J4WYD4</accession>
<dbReference type="Pfam" id="PF13895">
    <property type="entry name" value="Ig_2"/>
    <property type="match status" value="1"/>
</dbReference>
<feature type="non-terminal residue" evidence="2">
    <location>
        <position position="87"/>
    </location>
</feature>
<feature type="domain" description="Ig-like" evidence="1">
    <location>
        <begin position="4"/>
        <end position="83"/>
    </location>
</feature>
<proteinExistence type="predicted"/>
<gene>
    <name evidence="2" type="ORF">DAT39_023141</name>
</gene>
<evidence type="ECO:0000313" key="2">
    <source>
        <dbReference type="EMBL" id="KAF5881401.1"/>
    </source>
</evidence>
<dbReference type="InterPro" id="IPR013783">
    <property type="entry name" value="Ig-like_fold"/>
</dbReference>
<organism evidence="2 3">
    <name type="scientific">Clarias magur</name>
    <name type="common">Asian catfish</name>
    <name type="synonym">Macropteronotus magur</name>
    <dbReference type="NCBI Taxonomy" id="1594786"/>
    <lineage>
        <taxon>Eukaryota</taxon>
        <taxon>Metazoa</taxon>
        <taxon>Chordata</taxon>
        <taxon>Craniata</taxon>
        <taxon>Vertebrata</taxon>
        <taxon>Euteleostomi</taxon>
        <taxon>Actinopterygii</taxon>
        <taxon>Neopterygii</taxon>
        <taxon>Teleostei</taxon>
        <taxon>Ostariophysi</taxon>
        <taxon>Siluriformes</taxon>
        <taxon>Clariidae</taxon>
        <taxon>Clarias</taxon>
    </lineage>
</organism>